<feature type="binding site" evidence="10">
    <location>
        <begin position="109"/>
        <end position="115"/>
    </location>
    <ligand>
        <name>ATP</name>
        <dbReference type="ChEBI" id="CHEBI:30616"/>
    </ligand>
</feature>
<dbReference type="GO" id="GO:0008766">
    <property type="term" value="F:UDP-N-acetylmuramoylalanyl-D-glutamyl-2,6-diaminopimelate-D-alanyl-D-alanine ligase activity"/>
    <property type="evidence" value="ECO:0007669"/>
    <property type="project" value="RHEA"/>
</dbReference>
<evidence type="ECO:0000259" key="14">
    <source>
        <dbReference type="Pfam" id="PF08245"/>
    </source>
</evidence>
<evidence type="ECO:0000256" key="2">
    <source>
        <dbReference type="ARBA" id="ARBA00022598"/>
    </source>
</evidence>
<dbReference type="Pfam" id="PF01225">
    <property type="entry name" value="Mur_ligase"/>
    <property type="match status" value="1"/>
</dbReference>
<dbReference type="SUPFAM" id="SSF63418">
    <property type="entry name" value="MurE/MurF N-terminal domain"/>
    <property type="match status" value="1"/>
</dbReference>
<dbReference type="PANTHER" id="PTHR43024">
    <property type="entry name" value="UDP-N-ACETYLMURAMOYL-TRIPEPTIDE--D-ALANYL-D-ALANINE LIGASE"/>
    <property type="match status" value="1"/>
</dbReference>
<dbReference type="EMBL" id="FOYW01000002">
    <property type="protein sequence ID" value="SFR73324.1"/>
    <property type="molecule type" value="Genomic_DNA"/>
</dbReference>
<comment type="catalytic activity">
    <reaction evidence="10 11">
        <text>D-alanyl-D-alanine + UDP-N-acetyl-alpha-D-muramoyl-L-alanyl-gamma-D-glutamyl-meso-2,6-diaminopimelate + ATP = UDP-N-acetyl-alpha-D-muramoyl-L-alanyl-gamma-D-glutamyl-meso-2,6-diaminopimeloyl-D-alanyl-D-alanine + ADP + phosphate + H(+)</text>
        <dbReference type="Rhea" id="RHEA:28374"/>
        <dbReference type="ChEBI" id="CHEBI:15378"/>
        <dbReference type="ChEBI" id="CHEBI:30616"/>
        <dbReference type="ChEBI" id="CHEBI:43474"/>
        <dbReference type="ChEBI" id="CHEBI:57822"/>
        <dbReference type="ChEBI" id="CHEBI:61386"/>
        <dbReference type="ChEBI" id="CHEBI:83905"/>
        <dbReference type="ChEBI" id="CHEBI:456216"/>
        <dbReference type="EC" id="6.3.2.10"/>
    </reaction>
</comment>
<evidence type="ECO:0000313" key="16">
    <source>
        <dbReference type="Proteomes" id="UP000198644"/>
    </source>
</evidence>
<keyword evidence="4 10" id="KW-0547">Nucleotide-binding</keyword>
<dbReference type="NCBIfam" id="TIGR01143">
    <property type="entry name" value="murF"/>
    <property type="match status" value="1"/>
</dbReference>
<dbReference type="HAMAP" id="MF_02019">
    <property type="entry name" value="MurF"/>
    <property type="match status" value="1"/>
</dbReference>
<keyword evidence="6 10" id="KW-0133">Cell shape</keyword>
<dbReference type="InterPro" id="IPR005863">
    <property type="entry name" value="UDP-N-AcMur_synth"/>
</dbReference>
<gene>
    <name evidence="10" type="primary">murF</name>
    <name evidence="15" type="ORF">SAMN05216203_2601</name>
</gene>
<dbReference type="Pfam" id="PF08245">
    <property type="entry name" value="Mur_ligase_M"/>
    <property type="match status" value="1"/>
</dbReference>
<dbReference type="InterPro" id="IPR013221">
    <property type="entry name" value="Mur_ligase_cen"/>
</dbReference>
<feature type="domain" description="Mur ligase C-terminal" evidence="13">
    <location>
        <begin position="318"/>
        <end position="439"/>
    </location>
</feature>
<keyword evidence="16" id="KW-1185">Reference proteome</keyword>
<comment type="similarity">
    <text evidence="10">Belongs to the MurCDEF family. MurF subfamily.</text>
</comment>
<comment type="function">
    <text evidence="10 11">Involved in cell wall formation. Catalyzes the final step in the synthesis of UDP-N-acetylmuramoyl-pentapeptide, the precursor of murein.</text>
</comment>
<dbReference type="SUPFAM" id="SSF53623">
    <property type="entry name" value="MurD-like peptide ligases, catalytic domain"/>
    <property type="match status" value="1"/>
</dbReference>
<dbReference type="Gene3D" id="3.40.1190.10">
    <property type="entry name" value="Mur-like, catalytic domain"/>
    <property type="match status" value="1"/>
</dbReference>
<keyword evidence="2 10" id="KW-0436">Ligase</keyword>
<dbReference type="GO" id="GO:0051301">
    <property type="term" value="P:cell division"/>
    <property type="evidence" value="ECO:0007669"/>
    <property type="project" value="UniProtKB-KW"/>
</dbReference>
<dbReference type="OrthoDB" id="9801978at2"/>
<keyword evidence="7 10" id="KW-0573">Peptidoglycan synthesis</keyword>
<dbReference type="EC" id="6.3.2.10" evidence="10 11"/>
<dbReference type="GO" id="GO:0005524">
    <property type="term" value="F:ATP binding"/>
    <property type="evidence" value="ECO:0007669"/>
    <property type="project" value="UniProtKB-UniRule"/>
</dbReference>
<dbReference type="GO" id="GO:0047480">
    <property type="term" value="F:UDP-N-acetylmuramoyl-tripeptide-D-alanyl-D-alanine ligase activity"/>
    <property type="evidence" value="ECO:0007669"/>
    <property type="project" value="UniProtKB-UniRule"/>
</dbReference>
<keyword evidence="3 10" id="KW-0132">Cell division</keyword>
<feature type="domain" description="Mur ligase N-terminal catalytic" evidence="12">
    <location>
        <begin position="26"/>
        <end position="96"/>
    </location>
</feature>
<keyword evidence="8 10" id="KW-0131">Cell cycle</keyword>
<dbReference type="Gene3D" id="3.90.190.20">
    <property type="entry name" value="Mur ligase, C-terminal domain"/>
    <property type="match status" value="1"/>
</dbReference>
<accession>A0A1I6J2T1</accession>
<dbReference type="UniPathway" id="UPA00219"/>
<evidence type="ECO:0000256" key="11">
    <source>
        <dbReference type="RuleBase" id="RU004136"/>
    </source>
</evidence>
<evidence type="ECO:0000256" key="9">
    <source>
        <dbReference type="ARBA" id="ARBA00023316"/>
    </source>
</evidence>
<evidence type="ECO:0000256" key="10">
    <source>
        <dbReference type="HAMAP-Rule" id="MF_02019"/>
    </source>
</evidence>
<dbReference type="STRING" id="650891.SAMN05216203_2601"/>
<reference evidence="15 16" key="1">
    <citation type="submission" date="2016-10" db="EMBL/GenBank/DDBJ databases">
        <authorList>
            <person name="de Groot N.N."/>
        </authorList>
    </citation>
    <scope>NUCLEOTIDE SEQUENCE [LARGE SCALE GENOMIC DNA]</scope>
    <source>
        <strain evidence="15 16">CGMCC 1.9167</strain>
    </source>
</reference>
<dbReference type="PANTHER" id="PTHR43024:SF1">
    <property type="entry name" value="UDP-N-ACETYLMURAMOYL-TRIPEPTIDE--D-ALANYL-D-ALANINE LIGASE"/>
    <property type="match status" value="1"/>
</dbReference>
<evidence type="ECO:0000256" key="3">
    <source>
        <dbReference type="ARBA" id="ARBA00022618"/>
    </source>
</evidence>
<keyword evidence="1 10" id="KW-0963">Cytoplasm</keyword>
<dbReference type="InterPro" id="IPR004101">
    <property type="entry name" value="Mur_ligase_C"/>
</dbReference>
<dbReference type="Pfam" id="PF02875">
    <property type="entry name" value="Mur_ligase_C"/>
    <property type="match status" value="1"/>
</dbReference>
<evidence type="ECO:0000256" key="6">
    <source>
        <dbReference type="ARBA" id="ARBA00022960"/>
    </source>
</evidence>
<dbReference type="Proteomes" id="UP000198644">
    <property type="component" value="Unassembled WGS sequence"/>
</dbReference>
<dbReference type="InterPro" id="IPR051046">
    <property type="entry name" value="MurCDEF_CellWall_CoF430Synth"/>
</dbReference>
<evidence type="ECO:0000256" key="7">
    <source>
        <dbReference type="ARBA" id="ARBA00022984"/>
    </source>
</evidence>
<dbReference type="InterPro" id="IPR000713">
    <property type="entry name" value="Mur_ligase_N"/>
</dbReference>
<dbReference type="GO" id="GO:0008360">
    <property type="term" value="P:regulation of cell shape"/>
    <property type="evidence" value="ECO:0007669"/>
    <property type="project" value="UniProtKB-KW"/>
</dbReference>
<evidence type="ECO:0000313" key="15">
    <source>
        <dbReference type="EMBL" id="SFR73324.1"/>
    </source>
</evidence>
<evidence type="ECO:0000256" key="1">
    <source>
        <dbReference type="ARBA" id="ARBA00022490"/>
    </source>
</evidence>
<dbReference type="InterPro" id="IPR036565">
    <property type="entry name" value="Mur-like_cat_sf"/>
</dbReference>
<protein>
    <recommendedName>
        <fullName evidence="10 11">UDP-N-acetylmuramoyl-tripeptide--D-alanyl-D-alanine ligase</fullName>
        <ecNumber evidence="10 11">6.3.2.10</ecNumber>
    </recommendedName>
    <alternativeName>
        <fullName evidence="10">D-alanyl-D-alanine-adding enzyme</fullName>
    </alternativeName>
</protein>
<evidence type="ECO:0000259" key="12">
    <source>
        <dbReference type="Pfam" id="PF01225"/>
    </source>
</evidence>
<evidence type="ECO:0000256" key="8">
    <source>
        <dbReference type="ARBA" id="ARBA00023306"/>
    </source>
</evidence>
<sequence length="461" mass="48156">MIRPITLQEAAGVLGAVAPADDPVFTNVSTDTRAVRPGDLFVALRGERFDGHRFLQAAKTAGAVAAVVEEENPDIDLPQLRVADTVQALADLARHNRELSDAAVVALTGSSGKTTLKEMLSAILAGEGETLATSGNLNNHIGAPLTLFRLSPQHRFAVIELGASGMGEIAHTVAVARPHVAVITNAGEAHLEGFGGYDNIVQGKGEIIDGVAEGGVVVLNRDDPAFDRWLQRAGSRRVISASAKGLTADYRCSDYEPLDGGYRFTVEGPGGQVRRLMLAMPGIHNIGNALLAIAAAEAISAGERAIEQGLAAVRPTAGRLQRQELSEQITLIDDSYNANPSSVKAALAVLAEAAGTRIAVLGAMAELGGEAPRLHREVGEKALALGIDHCLVVGTNEDCRALAEGAGESALRFDNHGQAVDWLLSQHTGPVTVLVKGSRSSAMDQVVTLLKEKVNNPCSSG</sequence>
<dbReference type="InterPro" id="IPR035911">
    <property type="entry name" value="MurE/MurF_N"/>
</dbReference>
<organism evidence="15 16">
    <name type="scientific">Marinobacter daqiaonensis</name>
    <dbReference type="NCBI Taxonomy" id="650891"/>
    <lineage>
        <taxon>Bacteria</taxon>
        <taxon>Pseudomonadati</taxon>
        <taxon>Pseudomonadota</taxon>
        <taxon>Gammaproteobacteria</taxon>
        <taxon>Pseudomonadales</taxon>
        <taxon>Marinobacteraceae</taxon>
        <taxon>Marinobacter</taxon>
    </lineage>
</organism>
<dbReference type="Gene3D" id="3.40.1390.10">
    <property type="entry name" value="MurE/MurF, N-terminal domain"/>
    <property type="match status" value="1"/>
</dbReference>
<evidence type="ECO:0000256" key="5">
    <source>
        <dbReference type="ARBA" id="ARBA00022840"/>
    </source>
</evidence>
<dbReference type="SUPFAM" id="SSF53244">
    <property type="entry name" value="MurD-like peptide ligases, peptide-binding domain"/>
    <property type="match status" value="1"/>
</dbReference>
<dbReference type="GO" id="GO:0009252">
    <property type="term" value="P:peptidoglycan biosynthetic process"/>
    <property type="evidence" value="ECO:0007669"/>
    <property type="project" value="UniProtKB-UniRule"/>
</dbReference>
<feature type="domain" description="Mur ligase central" evidence="14">
    <location>
        <begin position="108"/>
        <end position="296"/>
    </location>
</feature>
<dbReference type="GO" id="GO:0005737">
    <property type="term" value="C:cytoplasm"/>
    <property type="evidence" value="ECO:0007669"/>
    <property type="project" value="UniProtKB-SubCell"/>
</dbReference>
<dbReference type="GO" id="GO:0071555">
    <property type="term" value="P:cell wall organization"/>
    <property type="evidence" value="ECO:0007669"/>
    <property type="project" value="UniProtKB-KW"/>
</dbReference>
<keyword evidence="9 10" id="KW-0961">Cell wall biogenesis/degradation</keyword>
<dbReference type="AlphaFoldDB" id="A0A1I6J2T1"/>
<keyword evidence="5 10" id="KW-0067">ATP-binding</keyword>
<evidence type="ECO:0000259" key="13">
    <source>
        <dbReference type="Pfam" id="PF02875"/>
    </source>
</evidence>
<comment type="subcellular location">
    <subcellularLocation>
        <location evidence="10 11">Cytoplasm</location>
    </subcellularLocation>
</comment>
<dbReference type="RefSeq" id="WP_092013811.1">
    <property type="nucleotide sequence ID" value="NZ_FOYW01000002.1"/>
</dbReference>
<evidence type="ECO:0000256" key="4">
    <source>
        <dbReference type="ARBA" id="ARBA00022741"/>
    </source>
</evidence>
<comment type="pathway">
    <text evidence="10 11">Cell wall biogenesis; peptidoglycan biosynthesis.</text>
</comment>
<dbReference type="InterPro" id="IPR036615">
    <property type="entry name" value="Mur_ligase_C_dom_sf"/>
</dbReference>
<name>A0A1I6J2T1_9GAMM</name>
<proteinExistence type="inferred from homology"/>